<dbReference type="InterPro" id="IPR005119">
    <property type="entry name" value="LysR_subst-bd"/>
</dbReference>
<dbReference type="Proteomes" id="UP000321154">
    <property type="component" value="Unassembled WGS sequence"/>
</dbReference>
<dbReference type="GO" id="GO:0003677">
    <property type="term" value="F:DNA binding"/>
    <property type="evidence" value="ECO:0007669"/>
    <property type="project" value="UniProtKB-KW"/>
</dbReference>
<dbReference type="CDD" id="cd05466">
    <property type="entry name" value="PBP2_LTTR_substrate"/>
    <property type="match status" value="1"/>
</dbReference>
<evidence type="ECO:0000313" key="10">
    <source>
        <dbReference type="Proteomes" id="UP000522688"/>
    </source>
</evidence>
<dbReference type="SUPFAM" id="SSF53850">
    <property type="entry name" value="Periplasmic binding protein-like II"/>
    <property type="match status" value="1"/>
</dbReference>
<dbReference type="EMBL" id="BJUV01000003">
    <property type="protein sequence ID" value="GEK82136.1"/>
    <property type="molecule type" value="Genomic_DNA"/>
</dbReference>
<evidence type="ECO:0000313" key="9">
    <source>
        <dbReference type="Proteomes" id="UP000321154"/>
    </source>
</evidence>
<protein>
    <submittedName>
        <fullName evidence="8">DNA-binding transcriptional LysR family regulator</fullName>
    </submittedName>
    <submittedName>
        <fullName evidence="7">LysR family transcriptional regulator</fullName>
    </submittedName>
</protein>
<reference evidence="7 9" key="1">
    <citation type="submission" date="2019-07" db="EMBL/GenBank/DDBJ databases">
        <title>Whole genome shotgun sequence of Frigoribacterium faeni NBRC 103066.</title>
        <authorList>
            <person name="Hosoyama A."/>
            <person name="Uohara A."/>
            <person name="Ohji S."/>
            <person name="Ichikawa N."/>
        </authorList>
    </citation>
    <scope>NUCLEOTIDE SEQUENCE [LARGE SCALE GENOMIC DNA]</scope>
    <source>
        <strain evidence="7 9">NBRC 103066</strain>
    </source>
</reference>
<dbReference type="GO" id="GO:0003700">
    <property type="term" value="F:DNA-binding transcription factor activity"/>
    <property type="evidence" value="ECO:0007669"/>
    <property type="project" value="TreeGrafter"/>
</dbReference>
<comment type="similarity">
    <text evidence="1">Belongs to the LysR transcriptional regulatory family.</text>
</comment>
<proteinExistence type="inferred from homology"/>
<evidence type="ECO:0000256" key="4">
    <source>
        <dbReference type="ARBA" id="ARBA00023163"/>
    </source>
</evidence>
<evidence type="ECO:0000259" key="6">
    <source>
        <dbReference type="Pfam" id="PF03466"/>
    </source>
</evidence>
<sequence length="239" mass="25808">MTTEPTRASFRIGFVPGVTLSKWSRLWEERRDDLPLEIVEVEAEQALAALSGDAPVDMVLARLPLATGDEHSVIRLYDERAVAVLSKDHALAELGIEHELTSADLAGETRHDLDPALSAAQAIDVAATGSGVAVVPQSIARLHSRGGLTYRFVSDLEPTTVALVWLAETTDDDADDFIGVVRGRTARSSRSRRRDEPEQAAPATKGSAPDPRGAKPKRTPPKGRGPQRGTGRSRPRRGR</sequence>
<dbReference type="PANTHER" id="PTHR30346">
    <property type="entry name" value="TRANSCRIPTIONAL DUAL REGULATOR HCAR-RELATED"/>
    <property type="match status" value="1"/>
</dbReference>
<feature type="domain" description="LysR substrate-binding" evidence="6">
    <location>
        <begin position="6"/>
        <end position="109"/>
    </location>
</feature>
<evidence type="ECO:0000256" key="5">
    <source>
        <dbReference type="SAM" id="MobiDB-lite"/>
    </source>
</evidence>
<evidence type="ECO:0000256" key="2">
    <source>
        <dbReference type="ARBA" id="ARBA00023015"/>
    </source>
</evidence>
<keyword evidence="9" id="KW-1185">Reference proteome</keyword>
<keyword evidence="3 8" id="KW-0238">DNA-binding</keyword>
<dbReference type="EMBL" id="JACGWW010000002">
    <property type="protein sequence ID" value="MBA8813888.1"/>
    <property type="molecule type" value="Genomic_DNA"/>
</dbReference>
<feature type="region of interest" description="Disordered" evidence="5">
    <location>
        <begin position="184"/>
        <end position="239"/>
    </location>
</feature>
<dbReference type="RefSeq" id="WP_146852541.1">
    <property type="nucleotide sequence ID" value="NZ_BAAAHR010000003.1"/>
</dbReference>
<dbReference type="OrthoDB" id="3388207at2"/>
<keyword evidence="4" id="KW-0804">Transcription</keyword>
<accession>A0A7W3JJB0</accession>
<name>A0A7W3JJB0_9MICO</name>
<dbReference type="Pfam" id="PF03466">
    <property type="entry name" value="LysR_substrate"/>
    <property type="match status" value="1"/>
</dbReference>
<evidence type="ECO:0000256" key="3">
    <source>
        <dbReference type="ARBA" id="ARBA00023125"/>
    </source>
</evidence>
<evidence type="ECO:0000256" key="1">
    <source>
        <dbReference type="ARBA" id="ARBA00009437"/>
    </source>
</evidence>
<evidence type="ECO:0000313" key="7">
    <source>
        <dbReference type="EMBL" id="GEK82136.1"/>
    </source>
</evidence>
<comment type="caution">
    <text evidence="8">The sequence shown here is derived from an EMBL/GenBank/DDBJ whole genome shotgun (WGS) entry which is preliminary data.</text>
</comment>
<dbReference type="Proteomes" id="UP000522688">
    <property type="component" value="Unassembled WGS sequence"/>
</dbReference>
<organism evidence="8 10">
    <name type="scientific">Frigoribacterium faeni</name>
    <dbReference type="NCBI Taxonomy" id="145483"/>
    <lineage>
        <taxon>Bacteria</taxon>
        <taxon>Bacillati</taxon>
        <taxon>Actinomycetota</taxon>
        <taxon>Actinomycetes</taxon>
        <taxon>Micrococcales</taxon>
        <taxon>Microbacteriaceae</taxon>
        <taxon>Frigoribacterium</taxon>
    </lineage>
</organism>
<evidence type="ECO:0000313" key="8">
    <source>
        <dbReference type="EMBL" id="MBA8813888.1"/>
    </source>
</evidence>
<gene>
    <name evidence="8" type="ORF">FB463_002137</name>
    <name evidence="7" type="ORF">FFA01_04450</name>
</gene>
<reference evidence="8 10" key="2">
    <citation type="submission" date="2020-07" db="EMBL/GenBank/DDBJ databases">
        <title>Sequencing the genomes of 1000 actinobacteria strains.</title>
        <authorList>
            <person name="Klenk H.-P."/>
        </authorList>
    </citation>
    <scope>NUCLEOTIDE SEQUENCE [LARGE SCALE GENOMIC DNA]</scope>
    <source>
        <strain evidence="8 10">DSM 10309</strain>
    </source>
</reference>
<dbReference type="PANTHER" id="PTHR30346:SF0">
    <property type="entry name" value="HCA OPERON TRANSCRIPTIONAL ACTIVATOR HCAR"/>
    <property type="match status" value="1"/>
</dbReference>
<dbReference type="AlphaFoldDB" id="A0A7W3JJB0"/>
<keyword evidence="2" id="KW-0805">Transcription regulation</keyword>
<dbReference type="GO" id="GO:0032993">
    <property type="term" value="C:protein-DNA complex"/>
    <property type="evidence" value="ECO:0007669"/>
    <property type="project" value="TreeGrafter"/>
</dbReference>
<dbReference type="Gene3D" id="3.40.190.10">
    <property type="entry name" value="Periplasmic binding protein-like II"/>
    <property type="match status" value="2"/>
</dbReference>